<dbReference type="Proteomes" id="UP000321595">
    <property type="component" value="Chromosome"/>
</dbReference>
<reference evidence="2 3" key="1">
    <citation type="submission" date="2019-08" db="EMBL/GenBank/DDBJ databases">
        <authorList>
            <person name="Liang Q."/>
        </authorList>
    </citation>
    <scope>NUCLEOTIDE SEQUENCE [LARGE SCALE GENOMIC DNA]</scope>
    <source>
        <strain evidence="2 3">V1718</strain>
    </source>
</reference>
<organism evidence="2 3">
    <name type="scientific">Microvenator marinus</name>
    <dbReference type="NCBI Taxonomy" id="2600177"/>
    <lineage>
        <taxon>Bacteria</taxon>
        <taxon>Deltaproteobacteria</taxon>
        <taxon>Bradymonadales</taxon>
        <taxon>Microvenatoraceae</taxon>
        <taxon>Microvenator</taxon>
    </lineage>
</organism>
<feature type="signal peptide" evidence="1">
    <location>
        <begin position="1"/>
        <end position="21"/>
    </location>
</feature>
<dbReference type="AlphaFoldDB" id="A0A5B8XUQ1"/>
<evidence type="ECO:0000256" key="1">
    <source>
        <dbReference type="SAM" id="SignalP"/>
    </source>
</evidence>
<evidence type="ECO:0008006" key="4">
    <source>
        <dbReference type="Google" id="ProtNLM"/>
    </source>
</evidence>
<keyword evidence="1" id="KW-0732">Signal</keyword>
<name>A0A5B8XUQ1_9DELT</name>
<feature type="chain" id="PRO_5022759874" description="PEGA domain-containing protein" evidence="1">
    <location>
        <begin position="22"/>
        <end position="107"/>
    </location>
</feature>
<dbReference type="EMBL" id="CP042467">
    <property type="protein sequence ID" value="QED28887.1"/>
    <property type="molecule type" value="Genomic_DNA"/>
</dbReference>
<dbReference type="RefSeq" id="WP_146961709.1">
    <property type="nucleotide sequence ID" value="NZ_CP042467.1"/>
</dbReference>
<gene>
    <name evidence="2" type="ORF">FRD01_16900</name>
</gene>
<sequence>MKVFLLLFAFALTGCATNTGAGTKARGLLRLEVEPNHADIFVNEEYRGQVKSWHDQTLVLPVGMHRLQLVAKGYFSQRFDIQIVADELVTLRLDMEEEIETLDEEPL</sequence>
<dbReference type="KEGG" id="bbae:FRD01_16900"/>
<protein>
    <recommendedName>
        <fullName evidence="4">PEGA domain-containing protein</fullName>
    </recommendedName>
</protein>
<keyword evidence="3" id="KW-1185">Reference proteome</keyword>
<evidence type="ECO:0000313" key="2">
    <source>
        <dbReference type="EMBL" id="QED28887.1"/>
    </source>
</evidence>
<evidence type="ECO:0000313" key="3">
    <source>
        <dbReference type="Proteomes" id="UP000321595"/>
    </source>
</evidence>
<proteinExistence type="predicted"/>
<accession>A0A5B8XUQ1</accession>
<dbReference type="PROSITE" id="PS51257">
    <property type="entry name" value="PROKAR_LIPOPROTEIN"/>
    <property type="match status" value="1"/>
</dbReference>